<keyword evidence="4" id="KW-1185">Reference proteome</keyword>
<feature type="domain" description="FP protein C-terminal" evidence="2">
    <location>
        <begin position="245"/>
        <end position="294"/>
    </location>
</feature>
<evidence type="ECO:0000313" key="4">
    <source>
        <dbReference type="Proteomes" id="UP000663880"/>
    </source>
</evidence>
<name>A0A821RI74_9NEOP</name>
<reference evidence="3" key="1">
    <citation type="submission" date="2021-02" db="EMBL/GenBank/DDBJ databases">
        <authorList>
            <person name="Steward A R."/>
        </authorList>
    </citation>
    <scope>NUCLEOTIDE SEQUENCE</scope>
</reference>
<dbReference type="EMBL" id="CAJOBZ010000013">
    <property type="protein sequence ID" value="CAF4841969.1"/>
    <property type="molecule type" value="Genomic_DNA"/>
</dbReference>
<comment type="caution">
    <text evidence="3">The sequence shown here is derived from an EMBL/GenBank/DDBJ whole genome shotgun (WGS) entry which is preliminary data.</text>
</comment>
<gene>
    <name evidence="3" type="ORF">PMACD_LOCUS6252</name>
</gene>
<evidence type="ECO:0000313" key="3">
    <source>
        <dbReference type="EMBL" id="CAF4841969.1"/>
    </source>
</evidence>
<evidence type="ECO:0000259" key="2">
    <source>
        <dbReference type="Pfam" id="PF25298"/>
    </source>
</evidence>
<sequence>MNPIGDKSLSESAIDQIGMEMEQITPPNYVALRNKRRREDDTNVDRFDVFREEIKTLILTMFKSQESGSKKLESTLTEISKTNTNIQTTMSFLAEQNVELKKKLELLEIERKKDKEHISILEGQLEDLKRDRLKNNIEIKNAPKADKETKEDLIIMTLELAKSVNCQLSEKDINDIYRIRFKREGNASSPIIVELSTTLLKMKFLQACKTYNLKNKDKLRAKHLGLKSQGQENIPVYVAEQLTASRARLYFLARDLMRSKSYKFCWTSYGRVYVRKSENSPIITINNEAIVQKLLGEQ</sequence>
<accession>A0A821RI74</accession>
<dbReference type="InterPro" id="IPR057251">
    <property type="entry name" value="FP_C"/>
</dbReference>
<dbReference type="Proteomes" id="UP000663880">
    <property type="component" value="Unassembled WGS sequence"/>
</dbReference>
<organism evidence="3 4">
    <name type="scientific">Pieris macdunnoughi</name>
    <dbReference type="NCBI Taxonomy" id="345717"/>
    <lineage>
        <taxon>Eukaryota</taxon>
        <taxon>Metazoa</taxon>
        <taxon>Ecdysozoa</taxon>
        <taxon>Arthropoda</taxon>
        <taxon>Hexapoda</taxon>
        <taxon>Insecta</taxon>
        <taxon>Pterygota</taxon>
        <taxon>Neoptera</taxon>
        <taxon>Endopterygota</taxon>
        <taxon>Lepidoptera</taxon>
        <taxon>Glossata</taxon>
        <taxon>Ditrysia</taxon>
        <taxon>Papilionoidea</taxon>
        <taxon>Pieridae</taxon>
        <taxon>Pierinae</taxon>
        <taxon>Pieris</taxon>
    </lineage>
</organism>
<dbReference type="OrthoDB" id="7436381at2759"/>
<dbReference type="Pfam" id="PF25298">
    <property type="entry name" value="Baculo_FP_2nd"/>
    <property type="match status" value="1"/>
</dbReference>
<proteinExistence type="predicted"/>
<protein>
    <recommendedName>
        <fullName evidence="2">FP protein C-terminal domain-containing protein</fullName>
    </recommendedName>
</protein>
<keyword evidence="1" id="KW-0175">Coiled coil</keyword>
<feature type="coiled-coil region" evidence="1">
    <location>
        <begin position="90"/>
        <end position="131"/>
    </location>
</feature>
<evidence type="ECO:0000256" key="1">
    <source>
        <dbReference type="SAM" id="Coils"/>
    </source>
</evidence>
<dbReference type="AlphaFoldDB" id="A0A821RI74"/>